<protein>
    <recommendedName>
        <fullName evidence="5">Adhesin domain-containing protein</fullName>
    </recommendedName>
</protein>
<keyword evidence="2" id="KW-0812">Transmembrane</keyword>
<dbReference type="RefSeq" id="XP_047756142.1">
    <property type="nucleotide sequence ID" value="XM_047899914.1"/>
</dbReference>
<reference evidence="3" key="1">
    <citation type="submission" date="2021-12" db="EMBL/GenBank/DDBJ databases">
        <authorList>
            <person name="Zaccaron A."/>
            <person name="Stergiopoulos I."/>
        </authorList>
    </citation>
    <scope>NUCLEOTIDE SEQUENCE</scope>
    <source>
        <strain evidence="3">Race5_Kim</strain>
    </source>
</reference>
<dbReference type="Proteomes" id="UP000756132">
    <property type="component" value="Chromosome 1"/>
</dbReference>
<evidence type="ECO:0000313" key="3">
    <source>
        <dbReference type="EMBL" id="UJO11776.1"/>
    </source>
</evidence>
<evidence type="ECO:0000313" key="4">
    <source>
        <dbReference type="Proteomes" id="UP000756132"/>
    </source>
</evidence>
<feature type="region of interest" description="Disordered" evidence="1">
    <location>
        <begin position="224"/>
        <end position="257"/>
    </location>
</feature>
<name>A0A9Q8P3H9_PASFU</name>
<evidence type="ECO:0000256" key="2">
    <source>
        <dbReference type="SAM" id="Phobius"/>
    </source>
</evidence>
<keyword evidence="2" id="KW-0472">Membrane</keyword>
<feature type="region of interest" description="Disordered" evidence="1">
    <location>
        <begin position="125"/>
        <end position="166"/>
    </location>
</feature>
<accession>A0A9Q8P3H9</accession>
<feature type="region of interest" description="Disordered" evidence="1">
    <location>
        <begin position="19"/>
        <end position="109"/>
    </location>
</feature>
<evidence type="ECO:0008006" key="5">
    <source>
        <dbReference type="Google" id="ProtNLM"/>
    </source>
</evidence>
<sequence>MPLSGMDISLPRSMAGAVSYDDDYETDSDLGVDSDVESDFTATPTDEVFDSQDRARHFSANDLPQWRQAGTKAQEAWPRAAKSTPNPAPTHTRWSESEAPMSNTEAPPPDYEAVTASRPYGQRFYHETNMPSNNHSPSSQAPSFTPQGTAFGQFQPQSSAPQSMSDPALIRRHLSDEETGLLTGVRGKRRQRRWLFCLKKLSVCNILLAAVFVVTVLLAIGASDSASESGSNGDPDQGGASPNDPPGPALPPEASAPASAECPYEYYSETQSFSFSRISNFSFVELMEGSDWISGGIKGTVNVQPGLQNQSEDVRLSLSYATTKPWTWLASNFVKTEDSLMLQLPDLKKTQGGYRARPCMWVYVKIEVRSGVRLDGWELVIENLDVNVEDGLFSSAEGTEDLSVLEIGGPSTFNTIRGKVQVAYWSSRETRVDVISGSIKGDFALRDLLSLKSQSGSIDVVVDPKQADPEHTKPAEYIAQSRSGSIKSRFPSSGDIPEREYIARVEGQSSSISGSYILGSFSSYHTVSGSITLDLLPRFDRKMPSNLHTDTRSGHTKIKVLTHQEFPGEPWSEAHTSHKSTSTSGSIDVIYPQEWSGWIEGETISGSIDVSGKDVEIVSDERRGSMFKHLVARKGVDGHGAIGLKSVSGSLKVRVDEF</sequence>
<dbReference type="EMBL" id="CP090163">
    <property type="protein sequence ID" value="UJO11776.1"/>
    <property type="molecule type" value="Genomic_DNA"/>
</dbReference>
<dbReference type="KEGG" id="ffu:CLAFUR5_00766"/>
<organism evidence="3 4">
    <name type="scientific">Passalora fulva</name>
    <name type="common">Tomato leaf mold</name>
    <name type="synonym">Cladosporium fulvum</name>
    <dbReference type="NCBI Taxonomy" id="5499"/>
    <lineage>
        <taxon>Eukaryota</taxon>
        <taxon>Fungi</taxon>
        <taxon>Dikarya</taxon>
        <taxon>Ascomycota</taxon>
        <taxon>Pezizomycotina</taxon>
        <taxon>Dothideomycetes</taxon>
        <taxon>Dothideomycetidae</taxon>
        <taxon>Mycosphaerellales</taxon>
        <taxon>Mycosphaerellaceae</taxon>
        <taxon>Fulvia</taxon>
    </lineage>
</organism>
<keyword evidence="4" id="KW-1185">Reference proteome</keyword>
<dbReference type="AlphaFoldDB" id="A0A9Q8P3H9"/>
<feature type="compositionally biased region" description="Polar residues" evidence="1">
    <location>
        <begin position="129"/>
        <end position="165"/>
    </location>
</feature>
<dbReference type="OrthoDB" id="3539644at2759"/>
<proteinExistence type="predicted"/>
<keyword evidence="2" id="KW-1133">Transmembrane helix</keyword>
<dbReference type="GeneID" id="71980644"/>
<feature type="transmembrane region" description="Helical" evidence="2">
    <location>
        <begin position="201"/>
        <end position="222"/>
    </location>
</feature>
<evidence type="ECO:0000256" key="1">
    <source>
        <dbReference type="SAM" id="MobiDB-lite"/>
    </source>
</evidence>
<gene>
    <name evidence="3" type="ORF">CLAFUR5_00766</name>
</gene>
<reference evidence="3" key="2">
    <citation type="journal article" date="2022" name="Microb. Genom.">
        <title>A chromosome-scale genome assembly of the tomato pathogen Cladosporium fulvum reveals a compartmentalized genome architecture and the presence of a dispensable chromosome.</title>
        <authorList>
            <person name="Zaccaron A.Z."/>
            <person name="Chen L.H."/>
            <person name="Samaras A."/>
            <person name="Stergiopoulos I."/>
        </authorList>
    </citation>
    <scope>NUCLEOTIDE SEQUENCE</scope>
    <source>
        <strain evidence="3">Race5_Kim</strain>
    </source>
</reference>
<feature type="compositionally biased region" description="Polar residues" evidence="1">
    <location>
        <begin position="224"/>
        <end position="234"/>
    </location>
</feature>
<feature type="compositionally biased region" description="Acidic residues" evidence="1">
    <location>
        <begin position="20"/>
        <end position="38"/>
    </location>
</feature>